<reference evidence="1 2" key="1">
    <citation type="journal article" date="2013" name="BMC Genomics">
        <title>The miniature genome of a carnivorous plant Genlisea aurea contains a low number of genes and short non-coding sequences.</title>
        <authorList>
            <person name="Leushkin E.V."/>
            <person name="Sutormin R.A."/>
            <person name="Nabieva E.R."/>
            <person name="Penin A.A."/>
            <person name="Kondrashov A.S."/>
            <person name="Logacheva M.D."/>
        </authorList>
    </citation>
    <scope>NUCLEOTIDE SEQUENCE [LARGE SCALE GENOMIC DNA]</scope>
</reference>
<sequence length="141" mass="16011">QPKATLQFPFGEVCLSGERDDETEEKQSIAAVSGIFTTPILNGVCSAQYSEGSLGLRYLFKDKELTFIPSMSLPSNALSFAFKRSFTPSDKLSYWYDVETERWTAVYKRKVGKDFKFKIGYDSDVRLSWASVWVSISDFRA</sequence>
<dbReference type="EMBL" id="AUSU01007755">
    <property type="protein sequence ID" value="EPS60188.1"/>
    <property type="molecule type" value="Genomic_DNA"/>
</dbReference>
<proteinExistence type="predicted"/>
<dbReference type="InterPro" id="IPR038951">
    <property type="entry name" value="OEP37-like"/>
</dbReference>
<dbReference type="Proteomes" id="UP000015453">
    <property type="component" value="Unassembled WGS sequence"/>
</dbReference>
<accession>S8DBS3</accession>
<organism evidence="1 2">
    <name type="scientific">Genlisea aurea</name>
    <dbReference type="NCBI Taxonomy" id="192259"/>
    <lineage>
        <taxon>Eukaryota</taxon>
        <taxon>Viridiplantae</taxon>
        <taxon>Streptophyta</taxon>
        <taxon>Embryophyta</taxon>
        <taxon>Tracheophyta</taxon>
        <taxon>Spermatophyta</taxon>
        <taxon>Magnoliopsida</taxon>
        <taxon>eudicotyledons</taxon>
        <taxon>Gunneridae</taxon>
        <taxon>Pentapetalae</taxon>
        <taxon>asterids</taxon>
        <taxon>lamiids</taxon>
        <taxon>Lamiales</taxon>
        <taxon>Lentibulariaceae</taxon>
        <taxon>Genlisea</taxon>
    </lineage>
</organism>
<dbReference type="GO" id="GO:0006812">
    <property type="term" value="P:monoatomic cation transport"/>
    <property type="evidence" value="ECO:0007669"/>
    <property type="project" value="InterPro"/>
</dbReference>
<protein>
    <submittedName>
        <fullName evidence="1">Uncharacterized protein</fullName>
    </submittedName>
</protein>
<comment type="caution">
    <text evidence="1">The sequence shown here is derived from an EMBL/GenBank/DDBJ whole genome shotgun (WGS) entry which is preliminary data.</text>
</comment>
<dbReference type="AlphaFoldDB" id="S8DBS3"/>
<dbReference type="OrthoDB" id="2011802at2759"/>
<name>S8DBS3_9LAMI</name>
<evidence type="ECO:0000313" key="2">
    <source>
        <dbReference type="Proteomes" id="UP000015453"/>
    </source>
</evidence>
<dbReference type="PANTHER" id="PTHR35484">
    <property type="entry name" value="OUTER ENVELOPE PORE PROTEIN 37, CHLOROPLASTIC"/>
    <property type="match status" value="1"/>
</dbReference>
<feature type="non-terminal residue" evidence="1">
    <location>
        <position position="141"/>
    </location>
</feature>
<dbReference type="GO" id="GO:0009707">
    <property type="term" value="C:chloroplast outer membrane"/>
    <property type="evidence" value="ECO:0007669"/>
    <property type="project" value="TreeGrafter"/>
</dbReference>
<gene>
    <name evidence="1" type="ORF">M569_14616</name>
</gene>
<feature type="non-terminal residue" evidence="1">
    <location>
        <position position="1"/>
    </location>
</feature>
<keyword evidence="2" id="KW-1185">Reference proteome</keyword>
<evidence type="ECO:0000313" key="1">
    <source>
        <dbReference type="EMBL" id="EPS60188.1"/>
    </source>
</evidence>
<dbReference type="GO" id="GO:0005216">
    <property type="term" value="F:monoatomic ion channel activity"/>
    <property type="evidence" value="ECO:0007669"/>
    <property type="project" value="InterPro"/>
</dbReference>
<dbReference type="PANTHER" id="PTHR35484:SF2">
    <property type="entry name" value="OUTER ENVELOPE PORE PROTEIN 37, CHLOROPLASTIC"/>
    <property type="match status" value="1"/>
</dbReference>